<dbReference type="EMBL" id="KZ293700">
    <property type="protein sequence ID" value="PBK84205.1"/>
    <property type="molecule type" value="Genomic_DNA"/>
</dbReference>
<dbReference type="InParanoid" id="A0A2H3CMF8"/>
<dbReference type="Proteomes" id="UP000217790">
    <property type="component" value="Unassembled WGS sequence"/>
</dbReference>
<evidence type="ECO:0000313" key="2">
    <source>
        <dbReference type="Proteomes" id="UP000217790"/>
    </source>
</evidence>
<reference evidence="2" key="1">
    <citation type="journal article" date="2017" name="Nat. Ecol. Evol.">
        <title>Genome expansion and lineage-specific genetic innovations in the forest pathogenic fungi Armillaria.</title>
        <authorList>
            <person name="Sipos G."/>
            <person name="Prasanna A.N."/>
            <person name="Walter M.C."/>
            <person name="O'Connor E."/>
            <person name="Balint B."/>
            <person name="Krizsan K."/>
            <person name="Kiss B."/>
            <person name="Hess J."/>
            <person name="Varga T."/>
            <person name="Slot J."/>
            <person name="Riley R."/>
            <person name="Boka B."/>
            <person name="Rigling D."/>
            <person name="Barry K."/>
            <person name="Lee J."/>
            <person name="Mihaltcheva S."/>
            <person name="LaButti K."/>
            <person name="Lipzen A."/>
            <person name="Waldron R."/>
            <person name="Moloney N.M."/>
            <person name="Sperisen C."/>
            <person name="Kredics L."/>
            <person name="Vagvoelgyi C."/>
            <person name="Patrignani A."/>
            <person name="Fitzpatrick D."/>
            <person name="Nagy I."/>
            <person name="Doyle S."/>
            <person name="Anderson J.B."/>
            <person name="Grigoriev I.V."/>
            <person name="Gueldener U."/>
            <person name="Muensterkoetter M."/>
            <person name="Nagy L.G."/>
        </authorList>
    </citation>
    <scope>NUCLEOTIDE SEQUENCE [LARGE SCALE GENOMIC DNA]</scope>
    <source>
        <strain evidence="2">Ar21-2</strain>
    </source>
</reference>
<dbReference type="AlphaFoldDB" id="A0A2H3CMF8"/>
<evidence type="ECO:0000313" key="1">
    <source>
        <dbReference type="EMBL" id="PBK84205.1"/>
    </source>
</evidence>
<protein>
    <submittedName>
        <fullName evidence="1">Uncharacterized protein</fullName>
    </submittedName>
</protein>
<gene>
    <name evidence="1" type="ORF">ARMGADRAFT_1037333</name>
</gene>
<name>A0A2H3CMF8_ARMGA</name>
<accession>A0A2H3CMF8</accession>
<keyword evidence="2" id="KW-1185">Reference proteome</keyword>
<proteinExistence type="predicted"/>
<sequence>MTSMIQLQYGLNSCMLEGSRLVGAILGWIMGVTQAGMLCNSDHKEEDNQQLCIMLVMVEYGGPKVAWCQRPAIEDTCDCHWASGFNTQGGQSIIVGAAKTVIQLRYVSASNMVIQKVYTHVLGQNDGKGGL</sequence>
<organism evidence="1 2">
    <name type="scientific">Armillaria gallica</name>
    <name type="common">Bulbous honey fungus</name>
    <name type="synonym">Armillaria bulbosa</name>
    <dbReference type="NCBI Taxonomy" id="47427"/>
    <lineage>
        <taxon>Eukaryota</taxon>
        <taxon>Fungi</taxon>
        <taxon>Dikarya</taxon>
        <taxon>Basidiomycota</taxon>
        <taxon>Agaricomycotina</taxon>
        <taxon>Agaricomycetes</taxon>
        <taxon>Agaricomycetidae</taxon>
        <taxon>Agaricales</taxon>
        <taxon>Marasmiineae</taxon>
        <taxon>Physalacriaceae</taxon>
        <taxon>Armillaria</taxon>
    </lineage>
</organism>